<protein>
    <submittedName>
        <fullName evidence="2">Glycosyltransferase family 4 protein</fullName>
    </submittedName>
</protein>
<dbReference type="Gene3D" id="3.40.50.2000">
    <property type="entry name" value="Glycogen Phosphorylase B"/>
    <property type="match status" value="2"/>
</dbReference>
<evidence type="ECO:0000313" key="2">
    <source>
        <dbReference type="EMBL" id="QIZ69359.1"/>
    </source>
</evidence>
<dbReference type="Proteomes" id="UP000500857">
    <property type="component" value="Chromosome"/>
</dbReference>
<dbReference type="SUPFAM" id="SSF53756">
    <property type="entry name" value="UDP-Glycosyltransferase/glycogen phosphorylase"/>
    <property type="match status" value="1"/>
</dbReference>
<dbReference type="KEGG" id="oxy:HCG48_01145"/>
<organism evidence="2 3">
    <name type="scientific">Oxynema aestuarii AP17</name>
    <dbReference type="NCBI Taxonomy" id="2064643"/>
    <lineage>
        <taxon>Bacteria</taxon>
        <taxon>Bacillati</taxon>
        <taxon>Cyanobacteriota</taxon>
        <taxon>Cyanophyceae</taxon>
        <taxon>Oscillatoriophycideae</taxon>
        <taxon>Oscillatoriales</taxon>
        <taxon>Oscillatoriaceae</taxon>
        <taxon>Oxynema</taxon>
        <taxon>Oxynema aestuarii</taxon>
    </lineage>
</organism>
<dbReference type="InterPro" id="IPR028098">
    <property type="entry name" value="Glyco_trans_4-like_N"/>
</dbReference>
<dbReference type="PANTHER" id="PTHR12526">
    <property type="entry name" value="GLYCOSYLTRANSFERASE"/>
    <property type="match status" value="1"/>
</dbReference>
<sequence>MKIWIVNHYATSPERGSSTRHYSLAKELVKLGHQVTIIAAQTHHLVNSQYRHSPAVRLIEPDKKEGVNFLFLPTPIYKKNGISRLWNMLYFTWQVLQLPQELNTEVPDIVIGSSVHLFAVWAAERLANRFHVPFFFEVRDLWPQTLIDMKVLGKYHPLSIIFRLLEKYLYKKADKIITLLPYANEYIIQHGGHSKIIEYLPNGVELDKFKLISKNSKNTENFTVMYLGSHGKANALDTLIEAAARLDQREFYWRFIGEGPQKKLLQSKIEKLSLKNVKLEKKIKRKEVPQTMEEADILVLNLLDLNIYKYGISLNKLFEYLASSKPIVFGCAARNNPVAEANAGITVPPEDPNAMADAIKTLASLSPQERLEMGQRGRAYVEKYHSYQSLGKRLNTLIEEMVS</sequence>
<reference evidence="2 3" key="1">
    <citation type="submission" date="2020-04" db="EMBL/GenBank/DDBJ databases">
        <authorList>
            <person name="Basu S."/>
            <person name="Maruthanayagam V."/>
            <person name="Chakraborty S."/>
            <person name="Pramanik A."/>
            <person name="Mukherjee J."/>
            <person name="Brink B."/>
        </authorList>
    </citation>
    <scope>NUCLEOTIDE SEQUENCE [LARGE SCALE GENOMIC DNA]</scope>
    <source>
        <strain evidence="2 3">AP17</strain>
    </source>
</reference>
<dbReference type="PANTHER" id="PTHR12526:SF622">
    <property type="entry name" value="GLYCOSYLTRANSFERASE (GROUP I)"/>
    <property type="match status" value="1"/>
</dbReference>
<dbReference type="Pfam" id="PF13692">
    <property type="entry name" value="Glyco_trans_1_4"/>
    <property type="match status" value="1"/>
</dbReference>
<dbReference type="RefSeq" id="WP_168567516.1">
    <property type="nucleotide sequence ID" value="NZ_CP051167.1"/>
</dbReference>
<feature type="domain" description="Glycosyltransferase subfamily 4-like N-terminal" evidence="1">
    <location>
        <begin position="16"/>
        <end position="203"/>
    </location>
</feature>
<name>A0A6H1TVK1_9CYAN</name>
<dbReference type="EMBL" id="CP051167">
    <property type="protein sequence ID" value="QIZ69359.1"/>
    <property type="molecule type" value="Genomic_DNA"/>
</dbReference>
<accession>A0A6H1TVK1</accession>
<evidence type="ECO:0000259" key="1">
    <source>
        <dbReference type="Pfam" id="PF13579"/>
    </source>
</evidence>
<keyword evidence="3" id="KW-1185">Reference proteome</keyword>
<proteinExistence type="predicted"/>
<dbReference type="AlphaFoldDB" id="A0A6H1TVK1"/>
<dbReference type="CDD" id="cd03794">
    <property type="entry name" value="GT4_WbuB-like"/>
    <property type="match status" value="1"/>
</dbReference>
<gene>
    <name evidence="2" type="ORF">HCG48_01145</name>
</gene>
<dbReference type="GO" id="GO:0016740">
    <property type="term" value="F:transferase activity"/>
    <property type="evidence" value="ECO:0007669"/>
    <property type="project" value="UniProtKB-KW"/>
</dbReference>
<keyword evidence="2" id="KW-0808">Transferase</keyword>
<evidence type="ECO:0000313" key="3">
    <source>
        <dbReference type="Proteomes" id="UP000500857"/>
    </source>
</evidence>
<dbReference type="Pfam" id="PF13579">
    <property type="entry name" value="Glyco_trans_4_4"/>
    <property type="match status" value="1"/>
</dbReference>